<protein>
    <recommendedName>
        <fullName evidence="3">LOB domain-containing protein</fullName>
    </recommendedName>
</protein>
<gene>
    <name evidence="4" type="ORF">ACJIZ3_018794</name>
</gene>
<name>A0ABD3SZF3_9LAMI</name>
<evidence type="ECO:0000259" key="3">
    <source>
        <dbReference type="PROSITE" id="PS50891"/>
    </source>
</evidence>
<dbReference type="InterPro" id="IPR004883">
    <property type="entry name" value="LOB"/>
</dbReference>
<dbReference type="Proteomes" id="UP001634393">
    <property type="component" value="Unassembled WGS sequence"/>
</dbReference>
<dbReference type="PANTHER" id="PTHR31301">
    <property type="entry name" value="LOB DOMAIN-CONTAINING PROTEIN 4-RELATED"/>
    <property type="match status" value="1"/>
</dbReference>
<proteinExistence type="inferred from homology"/>
<comment type="caution">
    <text evidence="4">The sequence shown here is derived from an EMBL/GenBank/DDBJ whole genome shotgun (WGS) entry which is preliminary data.</text>
</comment>
<evidence type="ECO:0000256" key="1">
    <source>
        <dbReference type="ARBA" id="ARBA00005474"/>
    </source>
</evidence>
<evidence type="ECO:0000313" key="4">
    <source>
        <dbReference type="EMBL" id="KAL3829992.1"/>
    </source>
</evidence>
<feature type="coiled-coil region" evidence="2">
    <location>
        <begin position="91"/>
        <end position="118"/>
    </location>
</feature>
<feature type="domain" description="LOB" evidence="3">
    <location>
        <begin position="11"/>
        <end position="112"/>
    </location>
</feature>
<keyword evidence="2" id="KW-0175">Coiled coil</keyword>
<organism evidence="4 5">
    <name type="scientific">Penstemon smallii</name>
    <dbReference type="NCBI Taxonomy" id="265156"/>
    <lineage>
        <taxon>Eukaryota</taxon>
        <taxon>Viridiplantae</taxon>
        <taxon>Streptophyta</taxon>
        <taxon>Embryophyta</taxon>
        <taxon>Tracheophyta</taxon>
        <taxon>Spermatophyta</taxon>
        <taxon>Magnoliopsida</taxon>
        <taxon>eudicotyledons</taxon>
        <taxon>Gunneridae</taxon>
        <taxon>Pentapetalae</taxon>
        <taxon>asterids</taxon>
        <taxon>lamiids</taxon>
        <taxon>Lamiales</taxon>
        <taxon>Plantaginaceae</taxon>
        <taxon>Cheloneae</taxon>
        <taxon>Penstemon</taxon>
    </lineage>
</organism>
<evidence type="ECO:0000313" key="5">
    <source>
        <dbReference type="Proteomes" id="UP001634393"/>
    </source>
</evidence>
<accession>A0ABD3SZF3</accession>
<dbReference type="EMBL" id="JBJXBP010000005">
    <property type="protein sequence ID" value="KAL3829992.1"/>
    <property type="molecule type" value="Genomic_DNA"/>
</dbReference>
<reference evidence="4 5" key="1">
    <citation type="submission" date="2024-12" db="EMBL/GenBank/DDBJ databases">
        <title>The unique morphological basis and parallel evolutionary history of personate flowers in Penstemon.</title>
        <authorList>
            <person name="Depatie T.H."/>
            <person name="Wessinger C.A."/>
        </authorList>
    </citation>
    <scope>NUCLEOTIDE SEQUENCE [LARGE SCALE GENOMIC DNA]</scope>
    <source>
        <strain evidence="4">WTNN_2</strain>
        <tissue evidence="4">Leaf</tissue>
    </source>
</reference>
<dbReference type="PROSITE" id="PS50891">
    <property type="entry name" value="LOB"/>
    <property type="match status" value="1"/>
</dbReference>
<dbReference type="Pfam" id="PF03195">
    <property type="entry name" value="LOB"/>
    <property type="match status" value="1"/>
</dbReference>
<dbReference type="PANTHER" id="PTHR31301:SF103">
    <property type="entry name" value="LOB DOMAIN-CONTAINING PROTEIN 5-RELATED"/>
    <property type="match status" value="1"/>
</dbReference>
<evidence type="ECO:0000256" key="2">
    <source>
        <dbReference type="SAM" id="Coils"/>
    </source>
</evidence>
<sequence>MDLGEATKKFPPCAACKHQKRKCDESCLLAKYFPVERIEDFENVQRLFGVNNVRNMLKSVEEHERDKTAESMISEARIRRENPVHGSIEVMNNLNAVTIQKENELEDFKKQLEEVKKIEHANQVGTSSTKQFDGAFGRK</sequence>
<comment type="similarity">
    <text evidence="1">Belongs to the LOB domain-containing protein family.</text>
</comment>
<dbReference type="AlphaFoldDB" id="A0ABD3SZF3"/>
<keyword evidence="5" id="KW-1185">Reference proteome</keyword>